<reference evidence="1" key="1">
    <citation type="submission" date="2023-04" db="EMBL/GenBank/DDBJ databases">
        <title>Draft Genome sequencing of Naganishia species isolated from polar environments using Oxford Nanopore Technology.</title>
        <authorList>
            <person name="Leo P."/>
            <person name="Venkateswaran K."/>
        </authorList>
    </citation>
    <scope>NUCLEOTIDE SEQUENCE</scope>
    <source>
        <strain evidence="1">MNA-CCFEE 5425</strain>
    </source>
</reference>
<keyword evidence="2" id="KW-1185">Reference proteome</keyword>
<protein>
    <submittedName>
        <fullName evidence="1">Uncharacterized protein</fullName>
    </submittedName>
</protein>
<sequence length="215" mass="23325">MQNLGANGSTLRIQFEFATPSFPNDLFTSTPKTTILERLSQTDNDDDTPDIPQLSSSAGRPVWESESYPTEKQHQGTSKSKDLAAVNEINIGEGRRLPKSTENDSESAMAVHSCRTVSASSLTGVMDDLAGRGSYGLYTSRASPPGVRTRIGDVLDDEANDGEVIRDERARWNVASSPSGEDVRSSGLRATQRIQRMGEGVMLEMSDLLGQELVD</sequence>
<evidence type="ECO:0000313" key="2">
    <source>
        <dbReference type="Proteomes" id="UP001243375"/>
    </source>
</evidence>
<organism evidence="1 2">
    <name type="scientific">Naganishia vaughanmartiniae</name>
    <dbReference type="NCBI Taxonomy" id="1424756"/>
    <lineage>
        <taxon>Eukaryota</taxon>
        <taxon>Fungi</taxon>
        <taxon>Dikarya</taxon>
        <taxon>Basidiomycota</taxon>
        <taxon>Agaricomycotina</taxon>
        <taxon>Tremellomycetes</taxon>
        <taxon>Filobasidiales</taxon>
        <taxon>Filobasidiaceae</taxon>
        <taxon>Naganishia</taxon>
    </lineage>
</organism>
<proteinExistence type="predicted"/>
<accession>A0ACC2XIE7</accession>
<name>A0ACC2XIE7_9TREE</name>
<evidence type="ECO:0000313" key="1">
    <source>
        <dbReference type="EMBL" id="KAJ9123411.1"/>
    </source>
</evidence>
<gene>
    <name evidence="1" type="ORF">QFC22_001613</name>
</gene>
<dbReference type="Proteomes" id="UP001243375">
    <property type="component" value="Unassembled WGS sequence"/>
</dbReference>
<dbReference type="EMBL" id="JASBWU010000003">
    <property type="protein sequence ID" value="KAJ9123411.1"/>
    <property type="molecule type" value="Genomic_DNA"/>
</dbReference>
<comment type="caution">
    <text evidence="1">The sequence shown here is derived from an EMBL/GenBank/DDBJ whole genome shotgun (WGS) entry which is preliminary data.</text>
</comment>